<dbReference type="Proteomes" id="UP000603545">
    <property type="component" value="Unassembled WGS sequence"/>
</dbReference>
<gene>
    <name evidence="1" type="ORF">H8E80_05405</name>
</gene>
<proteinExistence type="predicted"/>
<evidence type="ECO:0000313" key="2">
    <source>
        <dbReference type="Proteomes" id="UP000603545"/>
    </source>
</evidence>
<dbReference type="InterPro" id="IPR025354">
    <property type="entry name" value="DUF4258"/>
</dbReference>
<accession>A0A8J6N7S1</accession>
<comment type="caution">
    <text evidence="1">The sequence shown here is derived from an EMBL/GenBank/DDBJ whole genome shotgun (WGS) entry which is preliminary data.</text>
</comment>
<evidence type="ECO:0000313" key="1">
    <source>
        <dbReference type="EMBL" id="MBC8199466.1"/>
    </source>
</evidence>
<dbReference type="EMBL" id="JACNLL010000054">
    <property type="protein sequence ID" value="MBC8199466.1"/>
    <property type="molecule type" value="Genomic_DNA"/>
</dbReference>
<dbReference type="AlphaFoldDB" id="A0A8J6N7S1"/>
<dbReference type="Pfam" id="PF14076">
    <property type="entry name" value="DUF4258"/>
    <property type="match status" value="1"/>
</dbReference>
<name>A0A8J6N7S1_9BACT</name>
<protein>
    <submittedName>
        <fullName evidence="1">DUF4258 domain-containing protein</fullName>
    </submittedName>
</protein>
<sequence length="101" mass="11203">MVFDPIDEISNSNAHKIIREIVTGGTIIISSHAKERMIERKYTAHDVEYILLNGEITKKEFNTKAQNWAYTIKGEGIDGDDAGVVAAIVRRMSAVLITVLS</sequence>
<reference evidence="1 2" key="1">
    <citation type="submission" date="2020-08" db="EMBL/GenBank/DDBJ databases">
        <title>Bridging the membrane lipid divide: bacteria of the FCB group superphylum have the potential to synthesize archaeal ether lipids.</title>
        <authorList>
            <person name="Villanueva L."/>
            <person name="Von Meijenfeldt F.A.B."/>
            <person name="Westbye A.B."/>
            <person name="Yadav S."/>
            <person name="Hopmans E.C."/>
            <person name="Dutilh B.E."/>
            <person name="Sinninghe Damste J.S."/>
        </authorList>
    </citation>
    <scope>NUCLEOTIDE SEQUENCE [LARGE SCALE GENOMIC DNA]</scope>
    <source>
        <strain evidence="1">NIOZ-UU82</strain>
    </source>
</reference>
<organism evidence="1 2">
    <name type="scientific">Candidatus Desulfaltia bathyphila</name>
    <dbReference type="NCBI Taxonomy" id="2841697"/>
    <lineage>
        <taxon>Bacteria</taxon>
        <taxon>Pseudomonadati</taxon>
        <taxon>Thermodesulfobacteriota</taxon>
        <taxon>Desulfobacteria</taxon>
        <taxon>Desulfobacterales</taxon>
        <taxon>Desulfobacterales incertae sedis</taxon>
        <taxon>Candidatus Desulfaltia</taxon>
    </lineage>
</organism>